<feature type="chain" id="PRO_5045450281" evidence="16">
    <location>
        <begin position="34"/>
        <end position="796"/>
    </location>
</feature>
<evidence type="ECO:0000259" key="17">
    <source>
        <dbReference type="Pfam" id="PF00593"/>
    </source>
</evidence>
<comment type="subcellular location">
    <subcellularLocation>
        <location evidence="1 14">Cell outer membrane</location>
        <topology evidence="1 14">Multi-pass membrane protein</topology>
    </subcellularLocation>
</comment>
<dbReference type="InterPro" id="IPR000531">
    <property type="entry name" value="Beta-barrel_TonB"/>
</dbReference>
<dbReference type="Gene3D" id="2.40.170.20">
    <property type="entry name" value="TonB-dependent receptor, beta-barrel domain"/>
    <property type="match status" value="1"/>
</dbReference>
<keyword evidence="4 14" id="KW-1134">Transmembrane beta strand</keyword>
<dbReference type="InterPro" id="IPR010105">
    <property type="entry name" value="TonB_sidphr_rcpt"/>
</dbReference>
<dbReference type="NCBIfam" id="TIGR01783">
    <property type="entry name" value="TonB-siderophor"/>
    <property type="match status" value="1"/>
</dbReference>
<evidence type="ECO:0000256" key="2">
    <source>
        <dbReference type="ARBA" id="ARBA00009810"/>
    </source>
</evidence>
<keyword evidence="6 14" id="KW-0812">Transmembrane</keyword>
<dbReference type="Pfam" id="PF07715">
    <property type="entry name" value="Plug"/>
    <property type="match status" value="1"/>
</dbReference>
<comment type="caution">
    <text evidence="19">The sequence shown here is derived from an EMBL/GenBank/DDBJ whole genome shotgun (WGS) entry which is preliminary data.</text>
</comment>
<evidence type="ECO:0000256" key="1">
    <source>
        <dbReference type="ARBA" id="ARBA00004571"/>
    </source>
</evidence>
<evidence type="ECO:0000256" key="3">
    <source>
        <dbReference type="ARBA" id="ARBA00022448"/>
    </source>
</evidence>
<keyword evidence="13 14" id="KW-0998">Cell outer membrane</keyword>
<dbReference type="PROSITE" id="PS52016">
    <property type="entry name" value="TONB_DEPENDENT_REC_3"/>
    <property type="match status" value="1"/>
</dbReference>
<dbReference type="InterPro" id="IPR037066">
    <property type="entry name" value="Plug_dom_sf"/>
</dbReference>
<dbReference type="Proteomes" id="UP001260534">
    <property type="component" value="Unassembled WGS sequence"/>
</dbReference>
<keyword evidence="11 14" id="KW-0472">Membrane</keyword>
<proteinExistence type="inferred from homology"/>
<keyword evidence="5" id="KW-0410">Iron transport</keyword>
<dbReference type="EMBL" id="JAQMHB010000001">
    <property type="protein sequence ID" value="MDS9995026.1"/>
    <property type="molecule type" value="Genomic_DNA"/>
</dbReference>
<feature type="signal peptide" evidence="16">
    <location>
        <begin position="1"/>
        <end position="33"/>
    </location>
</feature>
<dbReference type="InterPro" id="IPR036942">
    <property type="entry name" value="Beta-barrel_TonB_sf"/>
</dbReference>
<dbReference type="CDD" id="cd01347">
    <property type="entry name" value="ligand_gated_channel"/>
    <property type="match status" value="1"/>
</dbReference>
<comment type="similarity">
    <text evidence="2 14 15">Belongs to the TonB-dependent receptor family.</text>
</comment>
<evidence type="ECO:0000256" key="14">
    <source>
        <dbReference type="PROSITE-ProRule" id="PRU01360"/>
    </source>
</evidence>
<keyword evidence="9" id="KW-0406">Ion transport</keyword>
<evidence type="ECO:0000256" key="8">
    <source>
        <dbReference type="ARBA" id="ARBA00023004"/>
    </source>
</evidence>
<evidence type="ECO:0000256" key="11">
    <source>
        <dbReference type="ARBA" id="ARBA00023136"/>
    </source>
</evidence>
<evidence type="ECO:0000259" key="18">
    <source>
        <dbReference type="Pfam" id="PF07715"/>
    </source>
</evidence>
<name>A0ABU2IA78_9XANT</name>
<keyword evidence="20" id="KW-1185">Reference proteome</keyword>
<evidence type="ECO:0000313" key="19">
    <source>
        <dbReference type="EMBL" id="MDS9995026.1"/>
    </source>
</evidence>
<keyword evidence="7 16" id="KW-0732">Signal</keyword>
<accession>A0ABU2IA78</accession>
<evidence type="ECO:0000256" key="5">
    <source>
        <dbReference type="ARBA" id="ARBA00022496"/>
    </source>
</evidence>
<dbReference type="InterPro" id="IPR039426">
    <property type="entry name" value="TonB-dep_rcpt-like"/>
</dbReference>
<evidence type="ECO:0000256" key="12">
    <source>
        <dbReference type="ARBA" id="ARBA00023170"/>
    </source>
</evidence>
<sequence>MFPIKSLTLRPARFRSTALYAALTLALSGVAHAQSQDGATATGQVAPQNLTFSIPAGPLPATLQAIERISGTPIQFQASDVKDIQAPAISAQTTPQGAVQAAVSGSGLTMASASDGSIRVFMQQLDSVVVTAKRDEAETGFRASRSSTATRGDADLRDVPQSVSVLTAKVLETQQSASVEDALRNVAGVIVRPGAQGTSGFNIRGFLASGSTLSNGLSDPNSVKTNIAGVERVEILKGPQALLSGANALGGTLNIVTKKPTTDPIRDVTLSYGSHAERTGTVDLAGALNDSKELSYRLIVSSTRASGSAGGYDGRTQNYGMGEIRWKNADTDFIAGVSADLSRVPPDRYSVAIRGFIGPPPPTRPGNRDDGVDTYTHSAFYTLEHSFSDALKFTSRMQRTSTDLDLSLWTAQFPISAANLLLNYSGTLAKTKQTTTGGDHYLSYTFNTGPLEQRLVAGVNHTDYDFDSTQYSSPRVTARFDQPTQRVFPDLQRTDGNRSFGIQGPQSQRGLYVQDTVKWDKWAVVAGLRHTSMEIGPGTTIVYPAPPIPGSVSVTGKRSFSKNTVNAGLIYNLSANTSLYASYAEGFSPLYSDLVICGTGSNSVPPTVSKSKEVGIKSSVGDSFSWSASAFQIDQLNLLQRNRPRNCNDLIDGQRSRGAELEASGNLLPGLNLIFNYSYVKLDSLFDPTLRPGGQPRTQASLWSTYDFQSERLRDLSLAFGISGWSDSILGVRETDPRSPGGARLDAGIAYTRPTWSLRLGAKNLANRTLYGYSTTSMYVPIYDKRTYTLTYEFKL</sequence>
<dbReference type="SUPFAM" id="SSF56935">
    <property type="entry name" value="Porins"/>
    <property type="match status" value="1"/>
</dbReference>
<feature type="domain" description="TonB-dependent receptor plug" evidence="18">
    <location>
        <begin position="156"/>
        <end position="252"/>
    </location>
</feature>
<organism evidence="19 20">
    <name type="scientific">Xanthomonas hawaiiensis</name>
    <dbReference type="NCBI Taxonomy" id="3003247"/>
    <lineage>
        <taxon>Bacteria</taxon>
        <taxon>Pseudomonadati</taxon>
        <taxon>Pseudomonadota</taxon>
        <taxon>Gammaproteobacteria</taxon>
        <taxon>Lysobacterales</taxon>
        <taxon>Lysobacteraceae</taxon>
        <taxon>Xanthomonas</taxon>
    </lineage>
</organism>
<evidence type="ECO:0000256" key="6">
    <source>
        <dbReference type="ARBA" id="ARBA00022692"/>
    </source>
</evidence>
<evidence type="ECO:0000256" key="10">
    <source>
        <dbReference type="ARBA" id="ARBA00023077"/>
    </source>
</evidence>
<dbReference type="Gene3D" id="3.55.50.30">
    <property type="match status" value="1"/>
</dbReference>
<dbReference type="Pfam" id="PF00593">
    <property type="entry name" value="TonB_dep_Rec_b-barrel"/>
    <property type="match status" value="1"/>
</dbReference>
<feature type="domain" description="TonB-dependent receptor-like beta-barrel" evidence="17">
    <location>
        <begin position="314"/>
        <end position="765"/>
    </location>
</feature>
<evidence type="ECO:0000313" key="20">
    <source>
        <dbReference type="Proteomes" id="UP001260534"/>
    </source>
</evidence>
<evidence type="ECO:0000256" key="9">
    <source>
        <dbReference type="ARBA" id="ARBA00023065"/>
    </source>
</evidence>
<dbReference type="RefSeq" id="WP_209230889.1">
    <property type="nucleotide sequence ID" value="NZ_JAGHXG010000010.1"/>
</dbReference>
<evidence type="ECO:0000256" key="4">
    <source>
        <dbReference type="ARBA" id="ARBA00022452"/>
    </source>
</evidence>
<evidence type="ECO:0000256" key="15">
    <source>
        <dbReference type="RuleBase" id="RU003357"/>
    </source>
</evidence>
<keyword evidence="3 14" id="KW-0813">Transport</keyword>
<dbReference type="Gene3D" id="2.170.130.10">
    <property type="entry name" value="TonB-dependent receptor, plug domain"/>
    <property type="match status" value="1"/>
</dbReference>
<evidence type="ECO:0000256" key="16">
    <source>
        <dbReference type="SAM" id="SignalP"/>
    </source>
</evidence>
<evidence type="ECO:0000256" key="13">
    <source>
        <dbReference type="ARBA" id="ARBA00023237"/>
    </source>
</evidence>
<gene>
    <name evidence="19" type="ORF">PNQ69_19850</name>
</gene>
<dbReference type="PANTHER" id="PTHR32552">
    <property type="entry name" value="FERRICHROME IRON RECEPTOR-RELATED"/>
    <property type="match status" value="1"/>
</dbReference>
<keyword evidence="12 19" id="KW-0675">Receptor</keyword>
<reference evidence="19 20" key="1">
    <citation type="submission" date="2023-01" db="EMBL/GenBank/DDBJ databases">
        <title>Xanthomonas hawaiianensis sp. nov. isolated from Araceae family in Hawaii.</title>
        <authorList>
            <person name="Chunag S.-C."/>
            <person name="Dobhal S."/>
            <person name="Alvarez A."/>
            <person name="Arif M."/>
        </authorList>
    </citation>
    <scope>NUCLEOTIDE SEQUENCE [LARGE SCALE GENOMIC DNA]</scope>
    <source>
        <strain evidence="19 20">A2111</strain>
    </source>
</reference>
<dbReference type="PANTHER" id="PTHR32552:SF68">
    <property type="entry name" value="FERRICHROME OUTER MEMBRANE TRANSPORTER_PHAGE RECEPTOR"/>
    <property type="match status" value="1"/>
</dbReference>
<keyword evidence="8" id="KW-0408">Iron</keyword>
<evidence type="ECO:0000256" key="7">
    <source>
        <dbReference type="ARBA" id="ARBA00022729"/>
    </source>
</evidence>
<dbReference type="InterPro" id="IPR012910">
    <property type="entry name" value="Plug_dom"/>
</dbReference>
<keyword evidence="10 15" id="KW-0798">TonB box</keyword>
<protein>
    <submittedName>
        <fullName evidence="19">TonB-dependent receptor</fullName>
    </submittedName>
</protein>